<dbReference type="EMBL" id="BAAAMN010000014">
    <property type="protein sequence ID" value="GAA2031002.1"/>
    <property type="molecule type" value="Genomic_DNA"/>
</dbReference>
<protein>
    <recommendedName>
        <fullName evidence="4">Tyr recombinase domain-containing protein</fullName>
    </recommendedName>
</protein>
<comment type="caution">
    <text evidence="2">The sequence shown here is derived from an EMBL/GenBank/DDBJ whole genome shotgun (WGS) entry which is preliminary data.</text>
</comment>
<proteinExistence type="predicted"/>
<reference evidence="3" key="1">
    <citation type="journal article" date="2019" name="Int. J. Syst. Evol. Microbiol.">
        <title>The Global Catalogue of Microorganisms (GCM) 10K type strain sequencing project: providing services to taxonomists for standard genome sequencing and annotation.</title>
        <authorList>
            <consortium name="The Broad Institute Genomics Platform"/>
            <consortium name="The Broad Institute Genome Sequencing Center for Infectious Disease"/>
            <person name="Wu L."/>
            <person name="Ma J."/>
        </authorList>
    </citation>
    <scope>NUCLEOTIDE SEQUENCE [LARGE SCALE GENOMIC DNA]</scope>
    <source>
        <strain evidence="3">JCM 13595</strain>
    </source>
</reference>
<organism evidence="2 3">
    <name type="scientific">Yaniella flava</name>
    <dbReference type="NCBI Taxonomy" id="287930"/>
    <lineage>
        <taxon>Bacteria</taxon>
        <taxon>Bacillati</taxon>
        <taxon>Actinomycetota</taxon>
        <taxon>Actinomycetes</taxon>
        <taxon>Micrococcales</taxon>
        <taxon>Micrococcaceae</taxon>
        <taxon>Yaniella</taxon>
    </lineage>
</organism>
<accession>A0ABP5FRC9</accession>
<keyword evidence="3" id="KW-1185">Reference proteome</keyword>
<dbReference type="InterPro" id="IPR011010">
    <property type="entry name" value="DNA_brk_join_enz"/>
</dbReference>
<gene>
    <name evidence="2" type="ORF">GCM10009720_09100</name>
</gene>
<keyword evidence="1" id="KW-0233">DNA recombination</keyword>
<dbReference type="SUPFAM" id="SSF56349">
    <property type="entry name" value="DNA breaking-rejoining enzymes"/>
    <property type="match status" value="1"/>
</dbReference>
<sequence length="81" mass="8928">MEAAGLPNHITLHGARHTFVDMMYNSKRKVREDVITQLVGHSTRAMSRSYRVNAELDHARVAVNELEQLASAGVGDAEIIA</sequence>
<name>A0ABP5FRC9_9MICC</name>
<evidence type="ECO:0000313" key="3">
    <source>
        <dbReference type="Proteomes" id="UP001501461"/>
    </source>
</evidence>
<evidence type="ECO:0000256" key="1">
    <source>
        <dbReference type="ARBA" id="ARBA00023172"/>
    </source>
</evidence>
<dbReference type="Proteomes" id="UP001501461">
    <property type="component" value="Unassembled WGS sequence"/>
</dbReference>
<dbReference type="Gene3D" id="1.10.443.10">
    <property type="entry name" value="Intergrase catalytic core"/>
    <property type="match status" value="1"/>
</dbReference>
<evidence type="ECO:0000313" key="2">
    <source>
        <dbReference type="EMBL" id="GAA2031002.1"/>
    </source>
</evidence>
<dbReference type="InterPro" id="IPR013762">
    <property type="entry name" value="Integrase-like_cat_sf"/>
</dbReference>
<evidence type="ECO:0008006" key="4">
    <source>
        <dbReference type="Google" id="ProtNLM"/>
    </source>
</evidence>